<accession>A0A7T0BUT8</accession>
<name>A0A7T0BUT8_9BACT</name>
<dbReference type="Proteomes" id="UP000594688">
    <property type="component" value="Chromosome"/>
</dbReference>
<evidence type="ECO:0000313" key="2">
    <source>
        <dbReference type="Proteomes" id="UP000594688"/>
    </source>
</evidence>
<dbReference type="EMBL" id="CP048685">
    <property type="protein sequence ID" value="QPJ61253.1"/>
    <property type="molecule type" value="Genomic_DNA"/>
</dbReference>
<gene>
    <name evidence="1" type="ORF">G3M70_04860</name>
</gene>
<reference evidence="1 2" key="1">
    <citation type="submission" date="2020-02" db="EMBL/GenBank/DDBJ databases">
        <title>Genomic and physiological characterization of two novel Nitrospinaceae genera.</title>
        <authorList>
            <person name="Mueller A.J."/>
            <person name="Jung M.-Y."/>
            <person name="Strachan C.R."/>
            <person name="Herbold C.W."/>
            <person name="Kirkegaard R.H."/>
            <person name="Daims H."/>
        </authorList>
    </citation>
    <scope>NUCLEOTIDE SEQUENCE [LARGE SCALE GENOMIC DNA]</scope>
    <source>
        <strain evidence="1">EB</strain>
    </source>
</reference>
<dbReference type="KEGG" id="nli:G3M70_04860"/>
<organism evidence="1 2">
    <name type="scientific">Candidatus Nitronauta litoralis</name>
    <dbReference type="NCBI Taxonomy" id="2705533"/>
    <lineage>
        <taxon>Bacteria</taxon>
        <taxon>Pseudomonadati</taxon>
        <taxon>Nitrospinota/Tectimicrobiota group</taxon>
        <taxon>Nitrospinota</taxon>
        <taxon>Nitrospinia</taxon>
        <taxon>Nitrospinales</taxon>
        <taxon>Nitrospinaceae</taxon>
        <taxon>Candidatus Nitronauta</taxon>
    </lineage>
</organism>
<protein>
    <submittedName>
        <fullName evidence="1">Uncharacterized protein</fullName>
    </submittedName>
</protein>
<sequence>MMIVPNASPSLATDSFSSKNLSSVSVFTLVQEMSAEIRVMTPQAMVEILVEAAEESKVFPNRVMMTFRGNKLTCVYDSIHDRMRIIAPVAAHGDFTD</sequence>
<dbReference type="AlphaFoldDB" id="A0A7T0BUT8"/>
<evidence type="ECO:0000313" key="1">
    <source>
        <dbReference type="EMBL" id="QPJ61253.1"/>
    </source>
</evidence>
<proteinExistence type="predicted"/>